<dbReference type="Gene3D" id="3.30.300.30">
    <property type="match status" value="2"/>
</dbReference>
<dbReference type="PANTHER" id="PTHR45527:SF1">
    <property type="entry name" value="FATTY ACID SYNTHASE"/>
    <property type="match status" value="1"/>
</dbReference>
<evidence type="ECO:0000256" key="6">
    <source>
        <dbReference type="ARBA" id="ARBA00023098"/>
    </source>
</evidence>
<dbReference type="Pfam" id="PF00550">
    <property type="entry name" value="PP-binding"/>
    <property type="match status" value="2"/>
</dbReference>
<dbReference type="Pfam" id="PF00668">
    <property type="entry name" value="Condensation"/>
    <property type="match status" value="1"/>
</dbReference>
<dbReference type="CDD" id="cd19531">
    <property type="entry name" value="LCL_NRPS-like"/>
    <property type="match status" value="1"/>
</dbReference>
<dbReference type="GO" id="GO:0071766">
    <property type="term" value="P:Actinobacterium-type cell wall biogenesis"/>
    <property type="evidence" value="ECO:0007669"/>
    <property type="project" value="UniProtKB-ARBA"/>
</dbReference>
<dbReference type="InterPro" id="IPR045851">
    <property type="entry name" value="AMP-bd_C_sf"/>
</dbReference>
<keyword evidence="3" id="KW-0596">Phosphopantetheine</keyword>
<dbReference type="InterPro" id="IPR020845">
    <property type="entry name" value="AMP-binding_CS"/>
</dbReference>
<dbReference type="FunFam" id="3.30.559.10:FF:000012">
    <property type="entry name" value="Non-ribosomal peptide synthetase"/>
    <property type="match status" value="1"/>
</dbReference>
<protein>
    <submittedName>
        <fullName evidence="8">Non-ribosomal peptide synthetase</fullName>
    </submittedName>
</protein>
<dbReference type="InterPro" id="IPR009081">
    <property type="entry name" value="PP-bd_ACP"/>
</dbReference>
<dbReference type="FunFam" id="3.40.50.980:FF:000001">
    <property type="entry name" value="Non-ribosomal peptide synthetase"/>
    <property type="match status" value="1"/>
</dbReference>
<evidence type="ECO:0000313" key="9">
    <source>
        <dbReference type="Proteomes" id="UP000322530"/>
    </source>
</evidence>
<dbReference type="InterPro" id="IPR025110">
    <property type="entry name" value="AMP-bd_C"/>
</dbReference>
<dbReference type="Proteomes" id="UP000322530">
    <property type="component" value="Unassembled WGS sequence"/>
</dbReference>
<dbReference type="InterPro" id="IPR042099">
    <property type="entry name" value="ANL_N_sf"/>
</dbReference>
<name>A0A5A5TGI4_9CHLR</name>
<keyword evidence="9" id="KW-1185">Reference proteome</keyword>
<dbReference type="Gene3D" id="2.30.38.10">
    <property type="entry name" value="Luciferase, Domain 3"/>
    <property type="match status" value="1"/>
</dbReference>
<dbReference type="InterPro" id="IPR010071">
    <property type="entry name" value="AA_adenyl_dom"/>
</dbReference>
<evidence type="ECO:0000313" key="8">
    <source>
        <dbReference type="EMBL" id="GCF10054.1"/>
    </source>
</evidence>
<feature type="domain" description="Carrier" evidence="7">
    <location>
        <begin position="1675"/>
        <end position="1750"/>
    </location>
</feature>
<dbReference type="InterPro" id="IPR001242">
    <property type="entry name" value="Condensation_dom"/>
</dbReference>
<dbReference type="Gene3D" id="1.10.1200.10">
    <property type="entry name" value="ACP-like"/>
    <property type="match status" value="2"/>
</dbReference>
<dbReference type="Pfam" id="PF23024">
    <property type="entry name" value="AMP-dom_DIP2-like"/>
    <property type="match status" value="1"/>
</dbReference>
<accession>A0A5A5TGI4</accession>
<dbReference type="FunFam" id="3.40.50.12780:FF:000012">
    <property type="entry name" value="Non-ribosomal peptide synthetase"/>
    <property type="match status" value="1"/>
</dbReference>
<comment type="cofactor">
    <cofactor evidence="1">
        <name>pantetheine 4'-phosphate</name>
        <dbReference type="ChEBI" id="CHEBI:47942"/>
    </cofactor>
</comment>
<gene>
    <name evidence="8" type="ORF">KDI_36180</name>
</gene>
<dbReference type="PROSITE" id="PS00455">
    <property type="entry name" value="AMP_BINDING"/>
    <property type="match status" value="2"/>
</dbReference>
<comment type="caution">
    <text evidence="8">The sequence shown here is derived from an EMBL/GenBank/DDBJ whole genome shotgun (WGS) entry which is preliminary data.</text>
</comment>
<evidence type="ECO:0000256" key="2">
    <source>
        <dbReference type="ARBA" id="ARBA00006432"/>
    </source>
</evidence>
<dbReference type="FunFam" id="3.40.50.980:FF:000002">
    <property type="entry name" value="Enterobactin synthetase component F"/>
    <property type="match status" value="1"/>
</dbReference>
<dbReference type="Pfam" id="PF00501">
    <property type="entry name" value="AMP-binding"/>
    <property type="match status" value="2"/>
</dbReference>
<dbReference type="CDD" id="cd05931">
    <property type="entry name" value="FAAL"/>
    <property type="match status" value="1"/>
</dbReference>
<organism evidence="8 9">
    <name type="scientific">Dictyobacter arantiisoli</name>
    <dbReference type="NCBI Taxonomy" id="2014874"/>
    <lineage>
        <taxon>Bacteria</taxon>
        <taxon>Bacillati</taxon>
        <taxon>Chloroflexota</taxon>
        <taxon>Ktedonobacteria</taxon>
        <taxon>Ktedonobacterales</taxon>
        <taxon>Dictyobacteraceae</taxon>
        <taxon>Dictyobacter</taxon>
    </lineage>
</organism>
<dbReference type="FunFam" id="2.30.38.10:FF:000001">
    <property type="entry name" value="Non-ribosomal peptide synthetase PvdI"/>
    <property type="match status" value="1"/>
</dbReference>
<proteinExistence type="inferred from homology"/>
<keyword evidence="5" id="KW-0276">Fatty acid metabolism</keyword>
<evidence type="ECO:0000259" key="7">
    <source>
        <dbReference type="PROSITE" id="PS50075"/>
    </source>
</evidence>
<reference evidence="8 9" key="1">
    <citation type="submission" date="2019-01" db="EMBL/GenBank/DDBJ databases">
        <title>Draft genome sequence of Dictyobacter sp. Uno17.</title>
        <authorList>
            <person name="Wang C.M."/>
            <person name="Zheng Y."/>
            <person name="Sakai Y."/>
            <person name="Abe K."/>
            <person name="Yokota A."/>
            <person name="Yabe S."/>
        </authorList>
    </citation>
    <scope>NUCLEOTIDE SEQUENCE [LARGE SCALE GENOMIC DNA]</scope>
    <source>
        <strain evidence="8 9">Uno17</strain>
    </source>
</reference>
<dbReference type="GO" id="GO:0003824">
    <property type="term" value="F:catalytic activity"/>
    <property type="evidence" value="ECO:0007669"/>
    <property type="project" value="InterPro"/>
</dbReference>
<dbReference type="PROSITE" id="PS50075">
    <property type="entry name" value="CARRIER"/>
    <property type="match status" value="2"/>
</dbReference>
<dbReference type="GO" id="GO:0043041">
    <property type="term" value="P:amino acid activation for nonribosomal peptide biosynthetic process"/>
    <property type="evidence" value="ECO:0007669"/>
    <property type="project" value="TreeGrafter"/>
</dbReference>
<dbReference type="GO" id="GO:0005829">
    <property type="term" value="C:cytosol"/>
    <property type="evidence" value="ECO:0007669"/>
    <property type="project" value="TreeGrafter"/>
</dbReference>
<dbReference type="Gene3D" id="3.30.559.10">
    <property type="entry name" value="Chloramphenicol acetyltransferase-like domain"/>
    <property type="match status" value="1"/>
</dbReference>
<dbReference type="Gene3D" id="3.30.559.30">
    <property type="entry name" value="Nonribosomal peptide synthetase, condensation domain"/>
    <property type="match status" value="1"/>
</dbReference>
<dbReference type="SUPFAM" id="SSF52777">
    <property type="entry name" value="CoA-dependent acyltransferases"/>
    <property type="match status" value="2"/>
</dbReference>
<evidence type="ECO:0000256" key="1">
    <source>
        <dbReference type="ARBA" id="ARBA00001957"/>
    </source>
</evidence>
<dbReference type="PANTHER" id="PTHR45527">
    <property type="entry name" value="NONRIBOSOMAL PEPTIDE SYNTHETASE"/>
    <property type="match status" value="1"/>
</dbReference>
<dbReference type="InterPro" id="IPR020806">
    <property type="entry name" value="PKS_PP-bd"/>
</dbReference>
<dbReference type="SMART" id="SM00823">
    <property type="entry name" value="PKS_PP"/>
    <property type="match status" value="2"/>
</dbReference>
<dbReference type="OrthoDB" id="3671989at2"/>
<dbReference type="FunFam" id="3.40.50.12780:FF:000013">
    <property type="entry name" value="Long-chain-fatty-acid--AMP ligase FadD32"/>
    <property type="match status" value="1"/>
</dbReference>
<dbReference type="GO" id="GO:0008610">
    <property type="term" value="P:lipid biosynthetic process"/>
    <property type="evidence" value="ECO:0007669"/>
    <property type="project" value="InterPro"/>
</dbReference>
<dbReference type="InterPro" id="IPR023213">
    <property type="entry name" value="CAT-like_dom_sf"/>
</dbReference>
<dbReference type="Pfam" id="PF13193">
    <property type="entry name" value="AMP-binding_C"/>
    <property type="match status" value="1"/>
</dbReference>
<dbReference type="GO" id="GO:0006631">
    <property type="term" value="P:fatty acid metabolic process"/>
    <property type="evidence" value="ECO:0007669"/>
    <property type="project" value="UniProtKB-KW"/>
</dbReference>
<keyword evidence="6" id="KW-0443">Lipid metabolism</keyword>
<sequence length="1782" mass="200226">MDDCGSKPVNNLSTLVDVLYYRSQYQPDRTAYTFLVDGEFSELHLTYAELGLRVRTLAATLQRLDSPGNRVLLLYPPGLEFIVAFLSCLATRFIAVPAYPIHGTRHGRALSHIRAIVRDASPSLVLTTSTMLSQLKKVFEQDTTFLQALRIFPTDTSAADSAETWQASPHDANTLAFLQYTSGSTGTPKGVMVSHANLMHNLSHIQRCFQTTPESQGVIWLPPYHDMGLIGGILEPLYVGFPVTLLAPAAFLQRPFRWLQAISRYRATISGGPNFAYDLCVQKVAPEQRASLDLSSWKLAFNGAEPVQAETLDRFATTFAFCGFHRTAFYPCYGLAEATLIAAGGNTETPPVIRSSGQTQFLTGGHDDLPASTEDKGHRPLVGCGQPLQDQRLVIVHPDSHVACQPGQVGEIWIAGQSVTQGYWNREEESRQTFHAYLADNAHETFLRTSDLGFFQDGELFVTGRLKDLIIIRGRNHYPQDIEATVERSHPALRRSSCAAFTIHVGSGACLVIVAEAERQYRHADRAEVIGSIREAVADQHELHVYAVLLLKPGGIPRTSSGKIQRYLCRTFFLNGELDVLERSILDQTKADESKVDVSREMLMASNRSVRQEYLERYLQQQISSLVGIAATQVDCQQPFSQFGLDSLMAFELSNRIETDLQVEIPMTLLLQGLSVHQLVMHILEQLNAETGESIPHILPSQPMQHAPLSFAQERLWFLDQFSPRSAAYSVPAAVRMKGVCHRAAFQQSLNEIIRRHDILRTTYAIQESQLYQIVLPSLSLPLPIIDLRHLAPSVRETEVMRLLKEETARPFDLAKGPLIRAVLFQLDDEEHILLILLHHIITDGWSMGVLVRELGVLYEAHVTDQPPKLSAPPIQYTDYVIWQRKWLQNQALERQVTFWVEQLSGAPLVLELPADRPRPPLQTFRGATLSFTLPDQLLQAYKAFCRDEGITLFMALLSAFATVLFRYTGQTNVIVGTPIANRTRPELQDLIGCFVNTLALRIDFSGNPIYRDLLRRVQKVALNAYMHQNVPFEKVVEAMQPTRDLGRTPLVQVMFVLQKSLIPDLALTGLTLHPLVVDSGSARFDLTLTLEERDRGLIGSVEFNTDIFEASTIQRMVGHLQRVFECLVADPEQHLTTLTLLTEEERQQRLLWNATDVFYSDGDMCLHQVFERQVMETPAAIAVTFEDELLTYAELNSRANQLAHYLQKSGVGLETFVGIYMERSLEMVIGLLGVLKAGGAYVPLAPSYPTERLTFMLSDASIALLLTQARLLNTLPLSGLPIVCVDSEWGMIAQQSVENSVNKTTTMNLAYVIYTSGSTGVPKGVMNTHGGIQNRLQWMQQAYHLDTTDRVLQKTPFSFDVSVWEFFWPLLTGASLVLARPEGHRESSYLLHLIQEQHITTLHFVPSMLQIFLKEEDVPNCKSIRRVFCSGEALSVRVQEQFFAQLDADLYNLYGPTEAAVDVTSWTCLRTPDQQRVPIGYPIANIQIYVLDVHLQPVPVGVLGELHIGGIGIARGYHNRPDLTADKFVPDPFSAEPGARLYKTGDIVRYLPDGAIEFLGRSDDQVKVRGFRIELGEIESTLLRHAGVQETSVLVHEDMPGERYVIAYVVPVQGATPTVSELRSFLQRKLPEYCMPSIITFIDALPLTPSGKVNRLALPRPERRDQRTDMLFVAPQTQLEQTIARVWQEVLHLDSMGRNDNFFDLGGHSLLIIEVQRKLHKELRKEIALVELFRYPTIFLLARYLSQSQDEQPQLKQSITRAEARKSAIVRLRDKARTMKR</sequence>
<evidence type="ECO:0000256" key="5">
    <source>
        <dbReference type="ARBA" id="ARBA00022832"/>
    </source>
</evidence>
<dbReference type="GO" id="GO:0044550">
    <property type="term" value="P:secondary metabolite biosynthetic process"/>
    <property type="evidence" value="ECO:0007669"/>
    <property type="project" value="TreeGrafter"/>
</dbReference>
<feature type="domain" description="Carrier" evidence="7">
    <location>
        <begin position="610"/>
        <end position="687"/>
    </location>
</feature>
<keyword evidence="4" id="KW-0597">Phosphoprotein</keyword>
<comment type="similarity">
    <text evidence="2">Belongs to the ATP-dependent AMP-binding enzyme family.</text>
</comment>
<dbReference type="NCBIfam" id="TIGR01733">
    <property type="entry name" value="AA-adenyl-dom"/>
    <property type="match status" value="1"/>
</dbReference>
<dbReference type="GO" id="GO:0031177">
    <property type="term" value="F:phosphopantetheine binding"/>
    <property type="evidence" value="ECO:0007669"/>
    <property type="project" value="InterPro"/>
</dbReference>
<evidence type="ECO:0000256" key="3">
    <source>
        <dbReference type="ARBA" id="ARBA00022450"/>
    </source>
</evidence>
<dbReference type="SUPFAM" id="SSF56801">
    <property type="entry name" value="Acetyl-CoA synthetase-like"/>
    <property type="match status" value="2"/>
</dbReference>
<dbReference type="Gene3D" id="3.40.50.12780">
    <property type="entry name" value="N-terminal domain of ligase-like"/>
    <property type="match status" value="1"/>
</dbReference>
<dbReference type="Gene3D" id="3.40.50.980">
    <property type="match status" value="2"/>
</dbReference>
<dbReference type="CDD" id="cd17646">
    <property type="entry name" value="A_NRPS_AB3403-like"/>
    <property type="match status" value="1"/>
</dbReference>
<dbReference type="InterPro" id="IPR000873">
    <property type="entry name" value="AMP-dep_synth/lig_dom"/>
</dbReference>
<dbReference type="InterPro" id="IPR036736">
    <property type="entry name" value="ACP-like_sf"/>
</dbReference>
<evidence type="ECO:0000256" key="4">
    <source>
        <dbReference type="ARBA" id="ARBA00022553"/>
    </source>
</evidence>
<dbReference type="EMBL" id="BIXY01000058">
    <property type="protein sequence ID" value="GCF10054.1"/>
    <property type="molecule type" value="Genomic_DNA"/>
</dbReference>
<dbReference type="InterPro" id="IPR040097">
    <property type="entry name" value="FAAL/FAAC"/>
</dbReference>
<dbReference type="SUPFAM" id="SSF47336">
    <property type="entry name" value="ACP-like"/>
    <property type="match status" value="2"/>
</dbReference>